<dbReference type="InterPro" id="IPR016036">
    <property type="entry name" value="Malonyl_transacylase_ACP-bd"/>
</dbReference>
<dbReference type="InterPro" id="IPR014030">
    <property type="entry name" value="Ketoacyl_synth_N"/>
</dbReference>
<gene>
    <name evidence="13" type="ORF">E2986_13867</name>
</gene>
<evidence type="ECO:0000256" key="6">
    <source>
        <dbReference type="ARBA" id="ARBA00039427"/>
    </source>
</evidence>
<dbReference type="PROSITE" id="PS00606">
    <property type="entry name" value="KS3_1"/>
    <property type="match status" value="1"/>
</dbReference>
<sequence>MSCNVKVDPMKINYAAVEPGEEVVITGISGRFPESRNVMELKDNLMKKMDLITENYSRWRLDQSEVPKAGGKVTDLSKFDAIFFGVHYKQAHTLDPMCRMLLEHAYEATVDAGLNPRQLKGTNTGVIIGSCISEAEKIWFYEKLQANGFGITGCSRAMLANRISYFFGLHGPSYAIDTACSSSLIGLDQAYRMIRTGICDKVIVGGCNLCLHPYVSLQFARLGLLAPDCRCKSFDAKANGYVRSEAISVILLQKAKDAKRIYAQIVHTKSNCDGYKEQGITFPASNVQKMLLTEFYKECKISPNELAFLEAHGTGTSVGDPEELNAIDKAICQKRTIPLKIGSIKSNLGHTEPASGLCSIAKIIIAMESGLIPPNINFESPMKGMKCFEEGRVEVVTEPTPWKGGYVGINSFGFGGANAHVLLKSYTKEKVNNGAPSDDLPRLVVVSGRTLKAVETLLNHIESIPVDVEYIRLFHDIHSENITGHLFRGYTLVGSKTSEKPPRDIKEYSGMKRPIWFVFSGMGSQWPGMGESLMKFPIFAKAIQKCDTILKPHGVDIVDIITNKDKKIFDNILNSFVGIAAIQIGLVDLLTSVGIEPDNIIGHSVGELGCAYADGCFTAEQMILAAYSRGLASIETPMIQGSMAAIGLGYEEIKNLCPPDIEVACHNSSDSSTISGPTESVKQFVAELQANKIFAKEVACSNIAYHSRYIAEAGPRLLSYLKKVVPQPKARSSKWVSTSVPRNQWYTEAAKYSSAEYHTNNLLNSVLFAETATLIPSDAITIEIAPHGLLQAILKRSLDQNVTNIALTQRDHKDNAICFLQALGKLYNVGLQPQLANIYPHVEFPVSRGTPMISPYIRWEHSEDWYVPMYRQSQKISTAERTIEVALKDENYEYMMHHVIDGRTLIPATGYLILVWETISFLQGKLYDELSVVFENVKFERATTLPASGSVLLTVMVHRGSGKFEISEGSTTVVTGTIREQTNADQHIIPAKFLTEIEDEEVLTSKDIYKELKLRGYQYTGLFCALRSASCKGTKGRIAWMKNWAAFMDNMLQMKILTLDTRALYVPTAIQKLTIDVKAHNEIIRYLTEEDNEIPVSIYNDYDTVISGGIEIRGIRANAIQSRKLTSVPILEEYKFVAHRDKAQISLEEMIILSAQLALESHIITSPKILEVIDQENKVSIEETLTPIFMKVLSDLPVIRANLVLAAESERGEKLSLPETVTMIEPQKLPEDGNVFMAAAHDILSNKRADILEQLLVATMDHGFILLRESVVNRDTLSYLQTCNLNVVLEKSFKEQTLLLLKKAEKPPQKTEVVYVNNNEFSWLENVKKILNNEKDKDSGETVRLILVAEGDMENGVLGLVKCLRREPNGEIVKTVIIQDENAPKFSLENPFYSKQLDIDIGYNVLRPGNIWGTYRHVPYPELKPVLIPHAYANLKVKGDLSSIRWMEGWIQPNEKDHNIVKVVYSSLNFRDVMLATGKLMAETIVKKREISDCLIGFEFSGIDSNGKRVMGFVESKAISNMVIPHKYCLWPVPDEWSLEDAATVPSAYFTVFYAFYYFGKLRKGEKVLIHSGSGAVGQAAINVALSEGCEVFTTVGTPEKRKYIRETFPSIDDDHIGNSRDTSFEQMVMKQTRGKGVDIILNSLAEDKLQASLRCLGYRGRFLEIGKFDMSVNNQIGMEVFLKEISFHGVMLDAIINNDSLQISEEVYHFICAQMNRKCIKPLVRKCFEKNQLEEAFRYMAAGKHIGKILVKVTDENTPLNTPILAYPHFNAIRNKSYVIIGGLGGLGLELADWLVLRGARNLVMVSRNGIQTGYQKLRTEIWKSYGTKILIISGVDASKTDDCEFILKSAEKQAAVDGIFNLAAVLKDCLMINQTVKSFEESMKPKAMITKKLDELSRKICPKLRHFVVFSSLSCGRGTPGQTNYGMGNAVLERICERRVEEGFPGMAIQWGAVGDVGLAAEMLENKQQLVIGGTLPQKIFSCLEEMDKFLCQSRPIVASMVVAEKRFNAKEVSNVLEAVMNIMSIKDIKTVSHNCSLAELGMDSMMAVEIKQTLERDFEVFLTPQDIRVLNIAKLVEMSAKDEKNKTKEVKKRITKTEKLTGMKLLMKTLNVSILDNQYCIELPVKCGEKKNEVFLIPGIEGSAEVFAALASKLKLPATCLQLGIHDNTPSVEEMAESLLPNAYHVIGTNNPSCGISRPSIWFAEVQLSKILVVIVDTTVTTSPSEDEEDNAEFYDAQESDTFTLSIPGVPANNSRDRTDSQGSDDGSSSEGDQTPLPLSDTATTNSFRIVTDSTVVTPTTAANTDNLDNRNIVKGENGVVGKNLPWHLNSVGNIYRDSQRKVKGVVMNSNNEVKWVVQGTWDSKIEIAPVISTSGTPDNPVYKTGPYILAWKRRMPPEDSEKYYNFTELACQLNEPEEGIAPTDSRFRPDQKLMESGEWDKANAEKLRLEEKQRAARRAREHEAEKAAAQASKMSEREDNVYKAKLAEQAERYDEMVEAMKKVASLDVELTVEERNLLSVAYKNVIGARRASWRIISSIEQKEENKGAERKLEMIRQYRSQVEKELKDICADILGVLDKHLLPCASTGESKVFYYKMKGDYHRYLAEFAVGNDRKEAAENSLVAYKAASDTAMTDLPPTHPIRLGLALNFSVFYYEILNSPDRACRLAKAAFDDAIAELDTLSEESYKDSTLIMQLLRDNLTLWTSDMQGDGEGEQKEQLQDVEDQDVS</sequence>
<dbReference type="SMART" id="SM00825">
    <property type="entry name" value="PKS_KS"/>
    <property type="match status" value="1"/>
</dbReference>
<dbReference type="InterPro" id="IPR014031">
    <property type="entry name" value="Ketoacyl_synth_C"/>
</dbReference>
<feature type="region of interest" description="Disordered" evidence="9">
    <location>
        <begin position="2247"/>
        <end position="2288"/>
    </location>
</feature>
<feature type="domain" description="Carrier" evidence="10">
    <location>
        <begin position="2012"/>
        <end position="2089"/>
    </location>
</feature>
<evidence type="ECO:0000259" key="11">
    <source>
        <dbReference type="PROSITE" id="PS52004"/>
    </source>
</evidence>
<dbReference type="InterPro" id="IPR016035">
    <property type="entry name" value="Acyl_Trfase/lysoPLipase"/>
</dbReference>
<dbReference type="InterPro" id="IPR023409">
    <property type="entry name" value="14-3-3_CS"/>
</dbReference>
<dbReference type="PROSITE" id="PS52019">
    <property type="entry name" value="PKS_MFAS_DH"/>
    <property type="match status" value="1"/>
</dbReference>
<dbReference type="InterPro" id="IPR049391">
    <property type="entry name" value="FAS_pseudo-KR"/>
</dbReference>
<evidence type="ECO:0000256" key="9">
    <source>
        <dbReference type="SAM" id="MobiDB-lite"/>
    </source>
</evidence>
<dbReference type="Pfam" id="PF00698">
    <property type="entry name" value="Acyl_transf_1"/>
    <property type="match status" value="1"/>
</dbReference>
<dbReference type="Gene3D" id="3.40.47.10">
    <property type="match status" value="1"/>
</dbReference>
<name>A0A833RF52_9HYME</name>
<dbReference type="Gene3D" id="3.30.70.3290">
    <property type="match status" value="1"/>
</dbReference>
<dbReference type="GO" id="GO:0004312">
    <property type="term" value="F:fatty acid synthase activity"/>
    <property type="evidence" value="ECO:0007669"/>
    <property type="project" value="TreeGrafter"/>
</dbReference>
<dbReference type="PROSITE" id="PS00796">
    <property type="entry name" value="1433_1"/>
    <property type="match status" value="1"/>
</dbReference>
<comment type="caution">
    <text evidence="13">The sequence shown here is derived from an EMBL/GenBank/DDBJ whole genome shotgun (WGS) entry which is preliminary data.</text>
</comment>
<dbReference type="SMART" id="SM00829">
    <property type="entry name" value="PKS_ER"/>
    <property type="match status" value="1"/>
</dbReference>
<dbReference type="PROSITE" id="PS52004">
    <property type="entry name" value="KS3_2"/>
    <property type="match status" value="1"/>
</dbReference>
<evidence type="ECO:0000256" key="3">
    <source>
        <dbReference type="ARBA" id="ARBA00022553"/>
    </source>
</evidence>
<dbReference type="InterPro" id="IPR020841">
    <property type="entry name" value="PKS_Beta-ketoAc_synthase_dom"/>
</dbReference>
<dbReference type="InterPro" id="IPR009081">
    <property type="entry name" value="PP-bd_ACP"/>
</dbReference>
<dbReference type="Proteomes" id="UP000655588">
    <property type="component" value="Unassembled WGS sequence"/>
</dbReference>
<dbReference type="Pfam" id="PF01237">
    <property type="entry name" value="Oxysterol_BP"/>
    <property type="match status" value="1"/>
</dbReference>
<evidence type="ECO:0000259" key="10">
    <source>
        <dbReference type="PROSITE" id="PS50075"/>
    </source>
</evidence>
<evidence type="ECO:0000256" key="8">
    <source>
        <dbReference type="RuleBase" id="RU003466"/>
    </source>
</evidence>
<reference evidence="13" key="1">
    <citation type="submission" date="2019-11" db="EMBL/GenBank/DDBJ databases">
        <title>The nuclear and mitochondrial genomes of Frieseomelitta varia - a highly eusocial stingless bee (Meliponini) with a permanently sterile worker caste.</title>
        <authorList>
            <person name="Freitas F.C.P."/>
            <person name="Lourenco A.P."/>
            <person name="Nunes F.M.F."/>
            <person name="Paschoal A.R."/>
            <person name="Abreu F.C.P."/>
            <person name="Barbin F.O."/>
            <person name="Bataglia L."/>
            <person name="Cardoso-Junior C.A.M."/>
            <person name="Cervoni M.S."/>
            <person name="Silva S.R."/>
            <person name="Dalarmi F."/>
            <person name="Del Lama M.A."/>
            <person name="Depintor T.S."/>
            <person name="Ferreira K.M."/>
            <person name="Goria P.S."/>
            <person name="Jaskot M.C."/>
            <person name="Lago D.C."/>
            <person name="Luna-Lucena D."/>
            <person name="Moda L.M."/>
            <person name="Nascimento L."/>
            <person name="Pedrino M."/>
            <person name="Rabico F.O."/>
            <person name="Sanches F.C."/>
            <person name="Santos D.E."/>
            <person name="Santos C.G."/>
            <person name="Vieira J."/>
            <person name="Lopes T.F."/>
            <person name="Barchuk A.R."/>
            <person name="Hartfelder K."/>
            <person name="Simoes Z.L.P."/>
            <person name="Bitondi M.M.G."/>
            <person name="Pinheiro D.G."/>
        </authorList>
    </citation>
    <scope>NUCLEOTIDE SEQUENCE</scope>
    <source>
        <strain evidence="13">USP_RPSP 00005682</strain>
        <tissue evidence="13">Whole individual</tissue>
    </source>
</reference>
<dbReference type="CDD" id="cd05195">
    <property type="entry name" value="enoyl_red"/>
    <property type="match status" value="1"/>
</dbReference>
<dbReference type="PROSITE" id="PS00797">
    <property type="entry name" value="1433_2"/>
    <property type="match status" value="1"/>
</dbReference>
<dbReference type="SUPFAM" id="SSF144000">
    <property type="entry name" value="Oxysterol-binding protein-like"/>
    <property type="match status" value="1"/>
</dbReference>
<dbReference type="InterPro" id="IPR037239">
    <property type="entry name" value="OSBP_sf"/>
</dbReference>
<keyword evidence="3" id="KW-0597">Phosphoprotein</keyword>
<dbReference type="InterPro" id="IPR023410">
    <property type="entry name" value="14-3-3_domain"/>
</dbReference>
<dbReference type="SUPFAM" id="SSF50129">
    <property type="entry name" value="GroES-like"/>
    <property type="match status" value="1"/>
</dbReference>
<dbReference type="UniPathway" id="UPA00094"/>
<dbReference type="SUPFAM" id="SSF51735">
    <property type="entry name" value="NAD(P)-binding Rossmann-fold domains"/>
    <property type="match status" value="2"/>
</dbReference>
<dbReference type="InterPro" id="IPR057326">
    <property type="entry name" value="KR_dom"/>
</dbReference>
<dbReference type="Pfam" id="PF16197">
    <property type="entry name" value="KAsynt_C_assoc"/>
    <property type="match status" value="1"/>
</dbReference>
<dbReference type="GO" id="GO:0006633">
    <property type="term" value="P:fatty acid biosynthetic process"/>
    <property type="evidence" value="ECO:0007669"/>
    <property type="project" value="UniProtKB-UniPathway"/>
</dbReference>
<dbReference type="PANTHER" id="PTHR43775:SF23">
    <property type="entry name" value="FATTY ACID SYNTHASE 3"/>
    <property type="match status" value="1"/>
</dbReference>
<dbReference type="Gene3D" id="1.10.1200.10">
    <property type="entry name" value="ACP-like"/>
    <property type="match status" value="1"/>
</dbReference>
<dbReference type="FunFam" id="1.20.190.20:FF:000002">
    <property type="entry name" value="14-3-3 protein epsilon"/>
    <property type="match status" value="1"/>
</dbReference>
<dbReference type="GO" id="GO:0004315">
    <property type="term" value="F:3-oxoacyl-[acyl-carrier-protein] synthase activity"/>
    <property type="evidence" value="ECO:0007669"/>
    <property type="project" value="InterPro"/>
</dbReference>
<dbReference type="InterPro" id="IPR000308">
    <property type="entry name" value="14-3-3"/>
</dbReference>
<dbReference type="InterPro" id="IPR036291">
    <property type="entry name" value="NAD(P)-bd_dom_sf"/>
</dbReference>
<dbReference type="InterPro" id="IPR049900">
    <property type="entry name" value="PKS_mFAS_DH"/>
</dbReference>
<evidence type="ECO:0000313" key="14">
    <source>
        <dbReference type="Proteomes" id="UP000655588"/>
    </source>
</evidence>
<proteinExistence type="inferred from homology"/>
<dbReference type="PANTHER" id="PTHR43775">
    <property type="entry name" value="FATTY ACID SYNTHASE"/>
    <property type="match status" value="1"/>
</dbReference>
<dbReference type="Gene3D" id="1.20.190.20">
    <property type="entry name" value="14-3-3 domain"/>
    <property type="match status" value="1"/>
</dbReference>
<feature type="compositionally biased region" description="Basic and acidic residues" evidence="9">
    <location>
        <begin position="2457"/>
        <end position="2470"/>
    </location>
</feature>
<dbReference type="InterPro" id="IPR011032">
    <property type="entry name" value="GroES-like_sf"/>
</dbReference>
<evidence type="ECO:0000256" key="7">
    <source>
        <dbReference type="PROSITE-ProRule" id="PRU01363"/>
    </source>
</evidence>
<dbReference type="SUPFAM" id="SSF52151">
    <property type="entry name" value="FabD/lysophospholipase-like"/>
    <property type="match status" value="1"/>
</dbReference>
<dbReference type="Pfam" id="PF00550">
    <property type="entry name" value="PP-binding"/>
    <property type="match status" value="1"/>
</dbReference>
<dbReference type="Gene3D" id="3.40.50.720">
    <property type="entry name" value="NAD(P)-binding Rossmann-like Domain"/>
    <property type="match status" value="1"/>
</dbReference>
<dbReference type="InterPro" id="IPR032821">
    <property type="entry name" value="PKS_assoc"/>
</dbReference>
<dbReference type="Gene3D" id="3.90.180.10">
    <property type="entry name" value="Medium-chain alcohol dehydrogenases, catalytic domain"/>
    <property type="match status" value="1"/>
</dbReference>
<dbReference type="InterPro" id="IPR042104">
    <property type="entry name" value="PKS_dehydratase_sf"/>
</dbReference>
<dbReference type="Pfam" id="PF13602">
    <property type="entry name" value="ADH_zinc_N_2"/>
    <property type="match status" value="1"/>
</dbReference>
<dbReference type="Pfam" id="PF21149">
    <property type="entry name" value="FAS_pseudo-KR"/>
    <property type="match status" value="1"/>
</dbReference>
<dbReference type="SMART" id="SM00101">
    <property type="entry name" value="14_3_3"/>
    <property type="match status" value="1"/>
</dbReference>
<accession>A0A833RF52</accession>
<dbReference type="Gene3D" id="3.40.50.1820">
    <property type="entry name" value="alpha/beta hydrolase"/>
    <property type="match status" value="1"/>
</dbReference>
<feature type="compositionally biased region" description="Low complexity" evidence="9">
    <location>
        <begin position="2264"/>
        <end position="2278"/>
    </location>
</feature>
<feature type="active site" description="Proton acceptor; for dehydratase activity" evidence="7">
    <location>
        <position position="898"/>
    </location>
</feature>
<dbReference type="EMBL" id="WNWW01000248">
    <property type="protein sequence ID" value="KAF3427669.1"/>
    <property type="molecule type" value="Genomic_DNA"/>
</dbReference>
<dbReference type="SUPFAM" id="SSF53901">
    <property type="entry name" value="Thiolase-like"/>
    <property type="match status" value="1"/>
</dbReference>
<dbReference type="Pfam" id="PF00109">
    <property type="entry name" value="ketoacyl-synt"/>
    <property type="match status" value="1"/>
</dbReference>
<evidence type="ECO:0000256" key="1">
    <source>
        <dbReference type="ARBA" id="ARBA00006141"/>
    </source>
</evidence>
<dbReference type="PROSITE" id="PS50075">
    <property type="entry name" value="CARRIER"/>
    <property type="match status" value="1"/>
</dbReference>
<dbReference type="InterPro" id="IPR001227">
    <property type="entry name" value="Ac_transferase_dom_sf"/>
</dbReference>
<dbReference type="CDD" id="cd00833">
    <property type="entry name" value="PKS"/>
    <property type="match status" value="1"/>
</dbReference>
<dbReference type="InterPro" id="IPR036815">
    <property type="entry name" value="14-3-3_dom_sf"/>
</dbReference>
<dbReference type="InterPro" id="IPR000648">
    <property type="entry name" value="Oxysterol-bd"/>
</dbReference>
<evidence type="ECO:0000313" key="13">
    <source>
        <dbReference type="EMBL" id="KAF3427669.1"/>
    </source>
</evidence>
<dbReference type="InterPro" id="IPR018201">
    <property type="entry name" value="Ketoacyl_synth_AS"/>
</dbReference>
<dbReference type="SUPFAM" id="SSF48445">
    <property type="entry name" value="14-3-3 protein"/>
    <property type="match status" value="1"/>
</dbReference>
<dbReference type="InterPro" id="IPR020806">
    <property type="entry name" value="PKS_PP-bd"/>
</dbReference>
<feature type="region of interest" description="C-terminal hotdog fold" evidence="7">
    <location>
        <begin position="999"/>
        <end position="1126"/>
    </location>
</feature>
<dbReference type="SMART" id="SM00822">
    <property type="entry name" value="PKS_KR"/>
    <property type="match status" value="1"/>
</dbReference>
<dbReference type="CDD" id="cd08954">
    <property type="entry name" value="KR_1_FAS_SDR_x"/>
    <property type="match status" value="1"/>
</dbReference>
<dbReference type="InterPro" id="IPR029058">
    <property type="entry name" value="AB_hydrolase_fold"/>
</dbReference>
<evidence type="ECO:0000256" key="4">
    <source>
        <dbReference type="ARBA" id="ARBA00022679"/>
    </source>
</evidence>
<organism evidence="13 14">
    <name type="scientific">Frieseomelitta varia</name>
    <dbReference type="NCBI Taxonomy" id="561572"/>
    <lineage>
        <taxon>Eukaryota</taxon>
        <taxon>Metazoa</taxon>
        <taxon>Ecdysozoa</taxon>
        <taxon>Arthropoda</taxon>
        <taxon>Hexapoda</taxon>
        <taxon>Insecta</taxon>
        <taxon>Pterygota</taxon>
        <taxon>Neoptera</taxon>
        <taxon>Endopterygota</taxon>
        <taxon>Hymenoptera</taxon>
        <taxon>Apocrita</taxon>
        <taxon>Aculeata</taxon>
        <taxon>Apoidea</taxon>
        <taxon>Anthophila</taxon>
        <taxon>Apidae</taxon>
        <taxon>Frieseomelitta</taxon>
    </lineage>
</organism>
<keyword evidence="4" id="KW-0808">Transferase</keyword>
<dbReference type="InterPro" id="IPR020843">
    <property type="entry name" value="ER"/>
</dbReference>
<dbReference type="PRINTS" id="PR00305">
    <property type="entry name" value="1433ZETA"/>
</dbReference>
<dbReference type="GO" id="GO:0016491">
    <property type="term" value="F:oxidoreductase activity"/>
    <property type="evidence" value="ECO:0007669"/>
    <property type="project" value="InterPro"/>
</dbReference>
<dbReference type="SUPFAM" id="SSF55048">
    <property type="entry name" value="Probable ACP-binding domain of malonyl-CoA ACP transacylase"/>
    <property type="match status" value="1"/>
</dbReference>
<dbReference type="InterPro" id="IPR014043">
    <property type="entry name" value="Acyl_transferase_dom"/>
</dbReference>
<evidence type="ECO:0000259" key="12">
    <source>
        <dbReference type="PROSITE" id="PS52019"/>
    </source>
</evidence>
<dbReference type="Pfam" id="PF00244">
    <property type="entry name" value="14-3-3"/>
    <property type="match status" value="1"/>
</dbReference>
<keyword evidence="2" id="KW-0596">Phosphopantetheine</keyword>
<dbReference type="FunFam" id="3.40.50.720:FF:000209">
    <property type="entry name" value="Polyketide synthase Pks12"/>
    <property type="match status" value="1"/>
</dbReference>
<feature type="active site" description="Proton donor; for dehydratase activity" evidence="7">
    <location>
        <position position="1049"/>
    </location>
</feature>
<dbReference type="InterPro" id="IPR013968">
    <property type="entry name" value="PKS_KR"/>
</dbReference>
<comment type="similarity">
    <text evidence="1 8">Belongs to the 14-3-3 family.</text>
</comment>
<dbReference type="Pfam" id="PF02801">
    <property type="entry name" value="Ketoacyl-synt_C"/>
    <property type="match status" value="1"/>
</dbReference>
<keyword evidence="5" id="KW-0511">Multifunctional enzyme</keyword>
<dbReference type="GO" id="GO:0008289">
    <property type="term" value="F:lipid binding"/>
    <property type="evidence" value="ECO:0007669"/>
    <property type="project" value="InterPro"/>
</dbReference>
<dbReference type="Gene3D" id="3.10.129.110">
    <property type="entry name" value="Polyketide synthase dehydratase"/>
    <property type="match status" value="1"/>
</dbReference>
<keyword evidence="14" id="KW-1185">Reference proteome</keyword>
<dbReference type="GO" id="GO:0031177">
    <property type="term" value="F:phosphopantetheine binding"/>
    <property type="evidence" value="ECO:0007669"/>
    <property type="project" value="InterPro"/>
</dbReference>
<dbReference type="SUPFAM" id="SSF47336">
    <property type="entry name" value="ACP-like"/>
    <property type="match status" value="1"/>
</dbReference>
<feature type="region of interest" description="Disordered" evidence="9">
    <location>
        <begin position="2711"/>
        <end position="2733"/>
    </location>
</feature>
<evidence type="ECO:0000256" key="5">
    <source>
        <dbReference type="ARBA" id="ARBA00023268"/>
    </source>
</evidence>
<feature type="domain" description="Ketosynthase family 3 (KS3)" evidence="11">
    <location>
        <begin position="20"/>
        <end position="425"/>
    </location>
</feature>
<feature type="domain" description="PKS/mFAS DH" evidence="12">
    <location>
        <begin position="867"/>
        <end position="1126"/>
    </location>
</feature>
<feature type="region of interest" description="Disordered" evidence="9">
    <location>
        <begin position="2457"/>
        <end position="2483"/>
    </location>
</feature>
<dbReference type="InterPro" id="IPR050091">
    <property type="entry name" value="PKS_NRPS_Biosynth_Enz"/>
</dbReference>
<dbReference type="InterPro" id="IPR016039">
    <property type="entry name" value="Thiolase-like"/>
</dbReference>
<feature type="region of interest" description="N-terminal hotdog fold" evidence="7">
    <location>
        <begin position="867"/>
        <end position="985"/>
    </location>
</feature>
<dbReference type="SMART" id="SM00823">
    <property type="entry name" value="PKS_PP"/>
    <property type="match status" value="1"/>
</dbReference>
<dbReference type="CDD" id="cd10020">
    <property type="entry name" value="14-3-3_epsilon"/>
    <property type="match status" value="1"/>
</dbReference>
<evidence type="ECO:0000256" key="2">
    <source>
        <dbReference type="ARBA" id="ARBA00022450"/>
    </source>
</evidence>
<dbReference type="Gene3D" id="3.40.366.10">
    <property type="entry name" value="Malonyl-Coenzyme A Acyl Carrier Protein, domain 2"/>
    <property type="match status" value="1"/>
</dbReference>
<dbReference type="Pfam" id="PF08659">
    <property type="entry name" value="KR"/>
    <property type="match status" value="1"/>
</dbReference>
<protein>
    <recommendedName>
        <fullName evidence="6">14-3-3 protein epsilon</fullName>
    </recommendedName>
</protein>
<dbReference type="InterPro" id="IPR036736">
    <property type="entry name" value="ACP-like_sf"/>
</dbReference>
<dbReference type="SMART" id="SM00827">
    <property type="entry name" value="PKS_AT"/>
    <property type="match status" value="1"/>
</dbReference>